<sequence length="75" mass="8149">MTKPYPTSAEQTLAADNAPLTPRIIKDHGDGRTDDRPIAPLESVSVDEHQANPWPAIWLLAVIISVVLAALYIFG</sequence>
<keyword evidence="2" id="KW-0472">Membrane</keyword>
<dbReference type="AlphaFoldDB" id="A0A6I4TEZ5"/>
<accession>A0A6I4TEZ5</accession>
<proteinExistence type="predicted"/>
<dbReference type="RefSeq" id="WP_160610486.1">
    <property type="nucleotide sequence ID" value="NZ_WTZA01000001.1"/>
</dbReference>
<gene>
    <name evidence="3" type="ORF">GRI40_05910</name>
</gene>
<keyword evidence="4" id="KW-1185">Reference proteome</keyword>
<keyword evidence="2" id="KW-0812">Transmembrane</keyword>
<feature type="region of interest" description="Disordered" evidence="1">
    <location>
        <begin position="1"/>
        <end position="38"/>
    </location>
</feature>
<keyword evidence="2" id="KW-1133">Transmembrane helix</keyword>
<name>A0A6I4TEZ5_9SPHN</name>
<feature type="compositionally biased region" description="Basic and acidic residues" evidence="1">
    <location>
        <begin position="24"/>
        <end position="37"/>
    </location>
</feature>
<protein>
    <submittedName>
        <fullName evidence="3">Uncharacterized protein</fullName>
    </submittedName>
</protein>
<dbReference type="EMBL" id="WTZA01000001">
    <property type="protein sequence ID" value="MXO74755.1"/>
    <property type="molecule type" value="Genomic_DNA"/>
</dbReference>
<feature type="transmembrane region" description="Helical" evidence="2">
    <location>
        <begin position="56"/>
        <end position="74"/>
    </location>
</feature>
<reference evidence="3 4" key="1">
    <citation type="submission" date="2019-12" db="EMBL/GenBank/DDBJ databases">
        <title>Genomic-based taxomic classification of the family Erythrobacteraceae.</title>
        <authorList>
            <person name="Xu L."/>
        </authorList>
    </citation>
    <scope>NUCLEOTIDE SEQUENCE [LARGE SCALE GENOMIC DNA]</scope>
    <source>
        <strain evidence="3 4">100921-2</strain>
    </source>
</reference>
<dbReference type="Proteomes" id="UP000439522">
    <property type="component" value="Unassembled WGS sequence"/>
</dbReference>
<evidence type="ECO:0000313" key="3">
    <source>
        <dbReference type="EMBL" id="MXO74755.1"/>
    </source>
</evidence>
<evidence type="ECO:0000313" key="4">
    <source>
        <dbReference type="Proteomes" id="UP000439522"/>
    </source>
</evidence>
<evidence type="ECO:0000256" key="2">
    <source>
        <dbReference type="SAM" id="Phobius"/>
    </source>
</evidence>
<comment type="caution">
    <text evidence="3">The sequence shown here is derived from an EMBL/GenBank/DDBJ whole genome shotgun (WGS) entry which is preliminary data.</text>
</comment>
<organism evidence="3 4">
    <name type="scientific">Tsuneonella aeria</name>
    <dbReference type="NCBI Taxonomy" id="1837929"/>
    <lineage>
        <taxon>Bacteria</taxon>
        <taxon>Pseudomonadati</taxon>
        <taxon>Pseudomonadota</taxon>
        <taxon>Alphaproteobacteria</taxon>
        <taxon>Sphingomonadales</taxon>
        <taxon>Erythrobacteraceae</taxon>
        <taxon>Tsuneonella</taxon>
    </lineage>
</organism>
<evidence type="ECO:0000256" key="1">
    <source>
        <dbReference type="SAM" id="MobiDB-lite"/>
    </source>
</evidence>